<evidence type="ECO:0000313" key="4">
    <source>
        <dbReference type="Proteomes" id="UP000234951"/>
    </source>
</evidence>
<reference evidence="2 4" key="1">
    <citation type="submission" date="2017-11" db="EMBL/GenBank/DDBJ databases">
        <title>Comparitive Functional Genomics of Dry Heat Resistant strains isolated from the Viking Spacecraft.</title>
        <authorList>
            <person name="Seuylemezian A."/>
            <person name="Cooper K."/>
            <person name="Vaishampayan P."/>
        </authorList>
    </citation>
    <scope>NUCLEOTIDE SEQUENCE [LARGE SCALE GENOMIC DNA]</scope>
    <source>
        <strain evidence="2 4">M4.6</strain>
    </source>
</reference>
<dbReference type="GO" id="GO:0003824">
    <property type="term" value="F:catalytic activity"/>
    <property type="evidence" value="ECO:0007669"/>
    <property type="project" value="UniProtKB-ARBA"/>
</dbReference>
<dbReference type="EMBL" id="PGVD01000015">
    <property type="protein sequence ID" value="PLR99414.1"/>
    <property type="molecule type" value="Genomic_DNA"/>
</dbReference>
<dbReference type="Proteomes" id="UP000235114">
    <property type="component" value="Unassembled WGS sequence"/>
</dbReference>
<dbReference type="Pfam" id="PF06276">
    <property type="entry name" value="FhuF"/>
    <property type="match status" value="1"/>
</dbReference>
<dbReference type="AlphaFoldDB" id="A0A2N5GKP3"/>
<accession>A0A2N5GKP3</accession>
<proteinExistence type="predicted"/>
<organism evidence="2 4">
    <name type="scientific">Bacillus canaveralius</name>
    <dbReference type="NCBI Taxonomy" id="1403243"/>
    <lineage>
        <taxon>Bacteria</taxon>
        <taxon>Bacillati</taxon>
        <taxon>Bacillota</taxon>
        <taxon>Bacilli</taxon>
        <taxon>Bacillales</taxon>
        <taxon>Bacillaceae</taxon>
        <taxon>Bacillus</taxon>
    </lineage>
</organism>
<comment type="caution">
    <text evidence="2">The sequence shown here is derived from an EMBL/GenBank/DDBJ whole genome shotgun (WGS) entry which is preliminary data.</text>
</comment>
<dbReference type="Proteomes" id="UP000234951">
    <property type="component" value="Unassembled WGS sequence"/>
</dbReference>
<evidence type="ECO:0000313" key="5">
    <source>
        <dbReference type="Proteomes" id="UP000235114"/>
    </source>
</evidence>
<reference evidence="3 5" key="2">
    <citation type="submission" date="2017-12" db="EMBL/GenBank/DDBJ databases">
        <title>Comparative Functional Genomics of Dry Heat Resistant strains isolated from the Viking Spacecraft.</title>
        <authorList>
            <person name="Seuylemezian A."/>
            <person name="Cooper K."/>
            <person name="Vaishampayan P."/>
        </authorList>
    </citation>
    <scope>NUCLEOTIDE SEQUENCE [LARGE SCALE GENOMIC DNA]</scope>
    <source>
        <strain evidence="3 5">ATCC 29669</strain>
    </source>
</reference>
<name>A0A2N5GKP3_9BACI</name>
<gene>
    <name evidence="2" type="ORF">CU635_12710</name>
    <name evidence="3" type="ORF">CVD25_06005</name>
</gene>
<protein>
    <submittedName>
        <fullName evidence="2">Fe-S oxidoreductase</fullName>
    </submittedName>
</protein>
<evidence type="ECO:0000313" key="3">
    <source>
        <dbReference type="EMBL" id="PLR99414.1"/>
    </source>
</evidence>
<evidence type="ECO:0000313" key="2">
    <source>
        <dbReference type="EMBL" id="PLR82028.1"/>
    </source>
</evidence>
<keyword evidence="5" id="KW-1185">Reference proteome</keyword>
<dbReference type="InterPro" id="IPR022770">
    <property type="entry name" value="IucA/IucC-like_C"/>
</dbReference>
<sequence>MIKMNSMMMNKLKTFNIHLEHEKPKDIEMSDLLNEEKCRVFLQKLMLQIKAPNLSVAASMFSKRYAYLIVASTLYSMVQYNCTLKLPVKACALSKERELCIQLECCPWEETTNLEREQWRVNVLRSLFSEHITPVLNTLQKTSRLSPSILWENVAIRINSIYRKILSRDVELVKIERLNSDFQFLKNAEGDLFNLKENPIKEYLKIGEELEQNPCRKTCCMYYLLEEDLEGIGYCRICPIKSKLQRIGN</sequence>
<feature type="domain" description="Aerobactin siderophore biosynthesis IucA/IucC-like C-terminal" evidence="1">
    <location>
        <begin position="98"/>
        <end position="167"/>
    </location>
</feature>
<dbReference type="EMBL" id="PGVA01000028">
    <property type="protein sequence ID" value="PLR82028.1"/>
    <property type="molecule type" value="Genomic_DNA"/>
</dbReference>
<evidence type="ECO:0000259" key="1">
    <source>
        <dbReference type="Pfam" id="PF06276"/>
    </source>
</evidence>